<keyword evidence="1" id="KW-0479">Metal-binding</keyword>
<dbReference type="SUPFAM" id="SSF57716">
    <property type="entry name" value="Glucocorticoid receptor-like (DNA-binding domain)"/>
    <property type="match status" value="1"/>
</dbReference>
<evidence type="ECO:0000313" key="9">
    <source>
        <dbReference type="Proteomes" id="UP001152803"/>
    </source>
</evidence>
<dbReference type="GO" id="GO:0006355">
    <property type="term" value="P:regulation of DNA-templated transcription"/>
    <property type="evidence" value="ECO:0007669"/>
    <property type="project" value="TreeGrafter"/>
</dbReference>
<dbReference type="PANTHER" id="PTHR47502">
    <property type="entry name" value="THAP DOMAIN-CONTAINING PROTEIN 7"/>
    <property type="match status" value="1"/>
</dbReference>
<dbReference type="Pfam" id="PF05485">
    <property type="entry name" value="THAP"/>
    <property type="match status" value="1"/>
</dbReference>
<feature type="region of interest" description="Disordered" evidence="6">
    <location>
        <begin position="530"/>
        <end position="567"/>
    </location>
</feature>
<sequence length="588" mass="63747">MAIGPLEQRWAVERRAYSKRTAARKKTAAIFVRSRDYMMPRHCSAAGCKSRDTRETRKAGITFHRLPKRGKPRRNLWIVNSRRTGPHGKGQWDPQSQFIYFCSKHFTPESFELSGVSGYRRLKEDALPTVFETLPRQRRSAAERAQRGAGKQAPAKRRTRRQSNSLKQEKEEAEPQAKAGPDAGGGAAVQDEEKSDEGWEESDLKNKGEAKTDPLHQTLPAAPSPPPASLLHPSSGSPQVPSPLPPAETPPSSPLPSTAPAPSPSEAAAPDQPPSPSRYMRRLPPAPGFYLAREHSYAQPCPLVWKKRYDRAMDSLERSVRLLNAARRREARLRQTLLWLRDARIRQGPPEGPRGGRAGRPGERGARHAPGAELRDGEAQRMRDDLALMEAGLRETGEWAGGDKGEDPAFCLYCGRGRGDGEGSEGGAGGREAGLRMLTLERPAPKPQRTPPATAPAADVPPPAAPQGEGGDGAEQRLFWVQQGADGRLLLLPVPTGEVDDDDGMGVEVAVSAGGPTLQPLVSLAGFQKAAAGDEGERRGPGAGGPRTRGRGVNEAEPRAVAGSGDVRERLKEHLEGFQLQLSNEFIH</sequence>
<dbReference type="InterPro" id="IPR006612">
    <property type="entry name" value="THAP_Znf"/>
</dbReference>
<evidence type="ECO:0000256" key="5">
    <source>
        <dbReference type="PROSITE-ProRule" id="PRU00309"/>
    </source>
</evidence>
<keyword evidence="2 5" id="KW-0863">Zinc-finger</keyword>
<reference evidence="8" key="1">
    <citation type="journal article" date="2023" name="Science">
        <title>Genome structures resolve the early diversification of teleost fishes.</title>
        <authorList>
            <person name="Parey E."/>
            <person name="Louis A."/>
            <person name="Montfort J."/>
            <person name="Bouchez O."/>
            <person name="Roques C."/>
            <person name="Iampietro C."/>
            <person name="Lluch J."/>
            <person name="Castinel A."/>
            <person name="Donnadieu C."/>
            <person name="Desvignes T."/>
            <person name="Floi Bucao C."/>
            <person name="Jouanno E."/>
            <person name="Wen M."/>
            <person name="Mejri S."/>
            <person name="Dirks R."/>
            <person name="Jansen H."/>
            <person name="Henkel C."/>
            <person name="Chen W.J."/>
            <person name="Zahm M."/>
            <person name="Cabau C."/>
            <person name="Klopp C."/>
            <person name="Thompson A.W."/>
            <person name="Robinson-Rechavi M."/>
            <person name="Braasch I."/>
            <person name="Lecointre G."/>
            <person name="Bobe J."/>
            <person name="Postlethwait J.H."/>
            <person name="Berthelot C."/>
            <person name="Roest Crollius H."/>
            <person name="Guiguen Y."/>
        </authorList>
    </citation>
    <scope>NUCLEOTIDE SEQUENCE</scope>
    <source>
        <strain evidence="8">Concon-B</strain>
    </source>
</reference>
<dbReference type="Proteomes" id="UP001152803">
    <property type="component" value="Unassembled WGS sequence"/>
</dbReference>
<evidence type="ECO:0000313" key="8">
    <source>
        <dbReference type="EMBL" id="KAJ8267853.1"/>
    </source>
</evidence>
<feature type="compositionally biased region" description="Low complexity" evidence="6">
    <location>
        <begin position="229"/>
        <end position="238"/>
    </location>
</feature>
<feature type="compositionally biased region" description="Pro residues" evidence="6">
    <location>
        <begin position="240"/>
        <end position="263"/>
    </location>
</feature>
<feature type="compositionally biased region" description="Pro residues" evidence="6">
    <location>
        <begin position="445"/>
        <end position="465"/>
    </location>
</feature>
<evidence type="ECO:0000256" key="2">
    <source>
        <dbReference type="ARBA" id="ARBA00022771"/>
    </source>
</evidence>
<accession>A0A9Q1DDP4</accession>
<proteinExistence type="predicted"/>
<gene>
    <name evidence="8" type="ORF">COCON_G00130250</name>
</gene>
<comment type="caution">
    <text evidence="8">The sequence shown here is derived from an EMBL/GenBank/DDBJ whole genome shotgun (WGS) entry which is preliminary data.</text>
</comment>
<evidence type="ECO:0000259" key="7">
    <source>
        <dbReference type="PROSITE" id="PS50950"/>
    </source>
</evidence>
<dbReference type="InterPro" id="IPR026519">
    <property type="entry name" value="THAP7"/>
</dbReference>
<protein>
    <recommendedName>
        <fullName evidence="7">THAP-type domain-containing protein</fullName>
    </recommendedName>
</protein>
<keyword evidence="9" id="KW-1185">Reference proteome</keyword>
<dbReference type="AlphaFoldDB" id="A0A9Q1DDP4"/>
<evidence type="ECO:0000256" key="1">
    <source>
        <dbReference type="ARBA" id="ARBA00022723"/>
    </source>
</evidence>
<dbReference type="GO" id="GO:0003677">
    <property type="term" value="F:DNA binding"/>
    <property type="evidence" value="ECO:0007669"/>
    <property type="project" value="UniProtKB-UniRule"/>
</dbReference>
<evidence type="ECO:0000256" key="4">
    <source>
        <dbReference type="ARBA" id="ARBA00023125"/>
    </source>
</evidence>
<feature type="region of interest" description="Disordered" evidence="6">
    <location>
        <begin position="130"/>
        <end position="284"/>
    </location>
</feature>
<organism evidence="8 9">
    <name type="scientific">Conger conger</name>
    <name type="common">Conger eel</name>
    <name type="synonym">Muraena conger</name>
    <dbReference type="NCBI Taxonomy" id="82655"/>
    <lineage>
        <taxon>Eukaryota</taxon>
        <taxon>Metazoa</taxon>
        <taxon>Chordata</taxon>
        <taxon>Craniata</taxon>
        <taxon>Vertebrata</taxon>
        <taxon>Euteleostomi</taxon>
        <taxon>Actinopterygii</taxon>
        <taxon>Neopterygii</taxon>
        <taxon>Teleostei</taxon>
        <taxon>Anguilliformes</taxon>
        <taxon>Congridae</taxon>
        <taxon>Conger</taxon>
    </lineage>
</organism>
<dbReference type="GO" id="GO:0005634">
    <property type="term" value="C:nucleus"/>
    <property type="evidence" value="ECO:0007669"/>
    <property type="project" value="TreeGrafter"/>
</dbReference>
<evidence type="ECO:0000256" key="6">
    <source>
        <dbReference type="SAM" id="MobiDB-lite"/>
    </source>
</evidence>
<dbReference type="SMART" id="SM00692">
    <property type="entry name" value="DM3"/>
    <property type="match status" value="1"/>
</dbReference>
<feature type="compositionally biased region" description="Basic and acidic residues" evidence="6">
    <location>
        <begin position="202"/>
        <end position="214"/>
    </location>
</feature>
<evidence type="ECO:0000256" key="3">
    <source>
        <dbReference type="ARBA" id="ARBA00022833"/>
    </source>
</evidence>
<dbReference type="EMBL" id="JAFJMO010000009">
    <property type="protein sequence ID" value="KAJ8267853.1"/>
    <property type="molecule type" value="Genomic_DNA"/>
</dbReference>
<feature type="region of interest" description="Disordered" evidence="6">
    <location>
        <begin position="345"/>
        <end position="380"/>
    </location>
</feature>
<keyword evidence="4 5" id="KW-0238">DNA-binding</keyword>
<dbReference type="PROSITE" id="PS50950">
    <property type="entry name" value="ZF_THAP"/>
    <property type="match status" value="1"/>
</dbReference>
<dbReference type="OrthoDB" id="7312725at2759"/>
<feature type="domain" description="THAP-type" evidence="7">
    <location>
        <begin position="39"/>
        <end position="131"/>
    </location>
</feature>
<dbReference type="SMART" id="SM00980">
    <property type="entry name" value="THAP"/>
    <property type="match status" value="1"/>
</dbReference>
<dbReference type="PANTHER" id="PTHR47502:SF1">
    <property type="entry name" value="THAP DOMAIN-CONTAINING PROTEIN 7"/>
    <property type="match status" value="1"/>
</dbReference>
<keyword evidence="3" id="KW-0862">Zinc</keyword>
<dbReference type="GO" id="GO:0008270">
    <property type="term" value="F:zinc ion binding"/>
    <property type="evidence" value="ECO:0007669"/>
    <property type="project" value="UniProtKB-KW"/>
</dbReference>
<feature type="region of interest" description="Disordered" evidence="6">
    <location>
        <begin position="443"/>
        <end position="472"/>
    </location>
</feature>
<name>A0A9Q1DDP4_CONCO</name>